<evidence type="ECO:0000256" key="1">
    <source>
        <dbReference type="ARBA" id="ARBA00001971"/>
    </source>
</evidence>
<dbReference type="GO" id="GO:0016705">
    <property type="term" value="F:oxidoreductase activity, acting on paired donors, with incorporation or reduction of molecular oxygen"/>
    <property type="evidence" value="ECO:0007669"/>
    <property type="project" value="InterPro"/>
</dbReference>
<comment type="cofactor">
    <cofactor evidence="1 14">
        <name>heme</name>
        <dbReference type="ChEBI" id="CHEBI:30413"/>
    </cofactor>
</comment>
<keyword evidence="12" id="KW-0503">Monooxygenase</keyword>
<dbReference type="EMBL" id="OU895879">
    <property type="protein sequence ID" value="CAG9806641.1"/>
    <property type="molecule type" value="Genomic_DNA"/>
</dbReference>
<keyword evidence="8" id="KW-0256">Endoplasmic reticulum</keyword>
<dbReference type="GO" id="GO:0020037">
    <property type="term" value="F:heme binding"/>
    <property type="evidence" value="ECO:0007669"/>
    <property type="project" value="InterPro"/>
</dbReference>
<evidence type="ECO:0000256" key="10">
    <source>
        <dbReference type="ARBA" id="ARBA00023002"/>
    </source>
</evidence>
<comment type="subcellular location">
    <subcellularLocation>
        <location evidence="4">Endoplasmic reticulum membrane</location>
        <topology evidence="4">Peripheral membrane protein</topology>
    </subcellularLocation>
    <subcellularLocation>
        <location evidence="3">Microsome membrane</location>
        <topology evidence="3">Peripheral membrane protein</topology>
    </subcellularLocation>
</comment>
<feature type="binding site" description="axial binding residue" evidence="14">
    <location>
        <position position="437"/>
    </location>
    <ligand>
        <name>heme</name>
        <dbReference type="ChEBI" id="CHEBI:30413"/>
    </ligand>
    <ligandPart>
        <name>Fe</name>
        <dbReference type="ChEBI" id="CHEBI:18248"/>
    </ligandPart>
</feature>
<evidence type="ECO:0000256" key="5">
    <source>
        <dbReference type="ARBA" id="ARBA00010617"/>
    </source>
</evidence>
<evidence type="ECO:0000256" key="6">
    <source>
        <dbReference type="ARBA" id="ARBA00022617"/>
    </source>
</evidence>
<proteinExistence type="inferred from homology"/>
<dbReference type="InterPro" id="IPR036396">
    <property type="entry name" value="Cyt_P450_sf"/>
</dbReference>
<dbReference type="PANTHER" id="PTHR24291:SF189">
    <property type="entry name" value="CYTOCHROME P450 4C3-RELATED"/>
    <property type="match status" value="1"/>
</dbReference>
<reference evidence="15" key="1">
    <citation type="submission" date="2022-01" db="EMBL/GenBank/DDBJ databases">
        <authorList>
            <person name="King R."/>
        </authorList>
    </citation>
    <scope>NUCLEOTIDE SEQUENCE</scope>
</reference>
<keyword evidence="16" id="KW-1185">Reference proteome</keyword>
<dbReference type="GO" id="GO:0005789">
    <property type="term" value="C:endoplasmic reticulum membrane"/>
    <property type="evidence" value="ECO:0007669"/>
    <property type="project" value="UniProtKB-SubCell"/>
</dbReference>
<evidence type="ECO:0000256" key="9">
    <source>
        <dbReference type="ARBA" id="ARBA00022848"/>
    </source>
</evidence>
<protein>
    <recommendedName>
        <fullName evidence="17">Cytochrome P450</fullName>
    </recommendedName>
</protein>
<evidence type="ECO:0000313" key="16">
    <source>
        <dbReference type="Proteomes" id="UP001153620"/>
    </source>
</evidence>
<evidence type="ECO:0000256" key="7">
    <source>
        <dbReference type="ARBA" id="ARBA00022723"/>
    </source>
</evidence>
<evidence type="ECO:0000256" key="8">
    <source>
        <dbReference type="ARBA" id="ARBA00022824"/>
    </source>
</evidence>
<dbReference type="AlphaFoldDB" id="A0A9N9RYX6"/>
<comment type="similarity">
    <text evidence="5">Belongs to the cytochrome P450 family.</text>
</comment>
<comment type="function">
    <text evidence="2">May be involved in the metabolism of insect hormones and in the breakdown of synthetic insecticides.</text>
</comment>
<dbReference type="InterPro" id="IPR001128">
    <property type="entry name" value="Cyt_P450"/>
</dbReference>
<dbReference type="GO" id="GO:0005506">
    <property type="term" value="F:iron ion binding"/>
    <property type="evidence" value="ECO:0007669"/>
    <property type="project" value="InterPro"/>
</dbReference>
<dbReference type="Pfam" id="PF00067">
    <property type="entry name" value="p450"/>
    <property type="match status" value="1"/>
</dbReference>
<dbReference type="OrthoDB" id="1470350at2759"/>
<evidence type="ECO:0000256" key="14">
    <source>
        <dbReference type="PIRSR" id="PIRSR602401-1"/>
    </source>
</evidence>
<sequence length="492" mass="57733">MIVLEILIFTIIFWIIKYFWDNRRFYYLASKIPTSAFDFSFSGIYNFLTADTKMMLKLVNESFDNESDIAKTWLGHILFVIANHPDDIKTIFNAKQCYDKPSFVKFSAKIEKGSLFGELEYWRSHRKVMNPFFGYQSLRAVIPIFNDKSKVLIKSLECMVDKEAFNIFHNMTALTLETILKVMEYDVDIQNQEAKSRDVFIKNLENFTTVAFLRMFKPWLHPKIIFENSSLSKIQRHAMSNSAISFTEDIIKNIRSKTNNNEDEKHKSFMQAMVNQKNNLNDDELKHEVHTVVLAAQDTSAISSSMTLLVLAVFKDVQQRVVDELYQVFGKTRDTPYIEFENVNELVYLEMVINEVMRLYPVVPFVVRQVDEEIVLGHKYTIPVKAAVVVPISRVHKNKKFWGDDAEEFNPERFSKENFSKIHPYAFVPFTKGPRMCLGYRYAMMLMKIQLANFLMRYEVDTNLKLEELEFGVQVTMTVCQGYMIKIRDRKY</sequence>
<dbReference type="InterPro" id="IPR002401">
    <property type="entry name" value="Cyt_P450_E_grp-I"/>
</dbReference>
<keyword evidence="11 14" id="KW-0408">Iron</keyword>
<dbReference type="Proteomes" id="UP001153620">
    <property type="component" value="Chromosome 3"/>
</dbReference>
<keyword evidence="13" id="KW-0472">Membrane</keyword>
<keyword evidence="7 14" id="KW-0479">Metal-binding</keyword>
<dbReference type="PRINTS" id="PR00463">
    <property type="entry name" value="EP450I"/>
</dbReference>
<dbReference type="PANTHER" id="PTHR24291">
    <property type="entry name" value="CYTOCHROME P450 FAMILY 4"/>
    <property type="match status" value="1"/>
</dbReference>
<dbReference type="InterPro" id="IPR050196">
    <property type="entry name" value="Cytochrome_P450_Monoox"/>
</dbReference>
<keyword evidence="6 14" id="KW-0349">Heme</keyword>
<evidence type="ECO:0000256" key="11">
    <source>
        <dbReference type="ARBA" id="ARBA00023004"/>
    </source>
</evidence>
<accession>A0A9N9RYX6</accession>
<evidence type="ECO:0000256" key="3">
    <source>
        <dbReference type="ARBA" id="ARBA00004174"/>
    </source>
</evidence>
<evidence type="ECO:0000256" key="2">
    <source>
        <dbReference type="ARBA" id="ARBA00003690"/>
    </source>
</evidence>
<evidence type="ECO:0000256" key="4">
    <source>
        <dbReference type="ARBA" id="ARBA00004406"/>
    </source>
</evidence>
<dbReference type="SUPFAM" id="SSF48264">
    <property type="entry name" value="Cytochrome P450"/>
    <property type="match status" value="1"/>
</dbReference>
<evidence type="ECO:0000256" key="13">
    <source>
        <dbReference type="ARBA" id="ARBA00023136"/>
    </source>
</evidence>
<name>A0A9N9RYX6_9DIPT</name>
<evidence type="ECO:0008006" key="17">
    <source>
        <dbReference type="Google" id="ProtNLM"/>
    </source>
</evidence>
<reference evidence="15" key="2">
    <citation type="submission" date="2022-10" db="EMBL/GenBank/DDBJ databases">
        <authorList>
            <consortium name="ENA_rothamsted_submissions"/>
            <consortium name="culmorum"/>
            <person name="King R."/>
        </authorList>
    </citation>
    <scope>NUCLEOTIDE SEQUENCE</scope>
</reference>
<keyword evidence="10" id="KW-0560">Oxidoreductase</keyword>
<evidence type="ECO:0000313" key="15">
    <source>
        <dbReference type="EMBL" id="CAG9806641.1"/>
    </source>
</evidence>
<dbReference type="GO" id="GO:0004497">
    <property type="term" value="F:monooxygenase activity"/>
    <property type="evidence" value="ECO:0007669"/>
    <property type="project" value="UniProtKB-KW"/>
</dbReference>
<gene>
    <name evidence="15" type="ORF">CHIRRI_LOCUS9496</name>
</gene>
<dbReference type="Gene3D" id="1.10.630.10">
    <property type="entry name" value="Cytochrome P450"/>
    <property type="match status" value="1"/>
</dbReference>
<evidence type="ECO:0000256" key="12">
    <source>
        <dbReference type="ARBA" id="ARBA00023033"/>
    </source>
</evidence>
<dbReference type="PRINTS" id="PR00385">
    <property type="entry name" value="P450"/>
</dbReference>
<keyword evidence="9" id="KW-0492">Microsome</keyword>
<organism evidence="15 16">
    <name type="scientific">Chironomus riparius</name>
    <dbReference type="NCBI Taxonomy" id="315576"/>
    <lineage>
        <taxon>Eukaryota</taxon>
        <taxon>Metazoa</taxon>
        <taxon>Ecdysozoa</taxon>
        <taxon>Arthropoda</taxon>
        <taxon>Hexapoda</taxon>
        <taxon>Insecta</taxon>
        <taxon>Pterygota</taxon>
        <taxon>Neoptera</taxon>
        <taxon>Endopterygota</taxon>
        <taxon>Diptera</taxon>
        <taxon>Nematocera</taxon>
        <taxon>Chironomoidea</taxon>
        <taxon>Chironomidae</taxon>
        <taxon>Chironominae</taxon>
        <taxon>Chironomus</taxon>
    </lineage>
</organism>